<comment type="caution">
    <text evidence="1">The sequence shown here is derived from an EMBL/GenBank/DDBJ whole genome shotgun (WGS) entry which is preliminary data.</text>
</comment>
<proteinExistence type="predicted"/>
<reference evidence="2" key="2">
    <citation type="submission" date="2023-07" db="EMBL/GenBank/DDBJ databases">
        <authorList>
            <person name="Jung D.-H."/>
        </authorList>
    </citation>
    <scope>NUCLEOTIDE SEQUENCE [LARGE SCALE GENOMIC DNA]</scope>
    <source>
        <strain evidence="2">JA-25</strain>
    </source>
</reference>
<dbReference type="InterPro" id="IPR046674">
    <property type="entry name" value="DUF6544"/>
</dbReference>
<evidence type="ECO:0000313" key="1">
    <source>
        <dbReference type="EMBL" id="NID13474.1"/>
    </source>
</evidence>
<keyword evidence="2" id="KW-1185">Reference proteome</keyword>
<organism evidence="1 2">
    <name type="scientific">Fibrivirga algicola</name>
    <dbReference type="NCBI Taxonomy" id="2950420"/>
    <lineage>
        <taxon>Bacteria</taxon>
        <taxon>Pseudomonadati</taxon>
        <taxon>Bacteroidota</taxon>
        <taxon>Cytophagia</taxon>
        <taxon>Cytophagales</taxon>
        <taxon>Spirosomataceae</taxon>
        <taxon>Fibrivirga</taxon>
    </lineage>
</organism>
<reference evidence="2" key="1">
    <citation type="submission" date="2019-09" db="EMBL/GenBank/DDBJ databases">
        <authorList>
            <person name="Jung D.-H."/>
        </authorList>
    </citation>
    <scope>NUCLEOTIDE SEQUENCE [LARGE SCALE GENOMIC DNA]</scope>
    <source>
        <strain evidence="2">JA-25</strain>
    </source>
</reference>
<dbReference type="RefSeq" id="WP_166693997.1">
    <property type="nucleotide sequence ID" value="NZ_WAEL01000012.1"/>
</dbReference>
<dbReference type="EMBL" id="WAEL01000012">
    <property type="protein sequence ID" value="NID13474.1"/>
    <property type="molecule type" value="Genomic_DNA"/>
</dbReference>
<name>A0ABX0QMC8_9BACT</name>
<dbReference type="Proteomes" id="UP000606008">
    <property type="component" value="Unassembled WGS sequence"/>
</dbReference>
<gene>
    <name evidence="1" type="ORF">F7231_25125</name>
</gene>
<accession>A0ABX0QMC8</accession>
<evidence type="ECO:0000313" key="2">
    <source>
        <dbReference type="Proteomes" id="UP000606008"/>
    </source>
</evidence>
<dbReference type="Pfam" id="PF20181">
    <property type="entry name" value="DUF6544"/>
    <property type="match status" value="1"/>
</dbReference>
<sequence>MRRSTNWLILSALTLPLGALLIGKWLAARQTRKQMTTLFSQVETGLVKTYDPVQLTGLPAPVQRYFRHVLTPSQPYIRSVRLRHDGQFKTNLKKDWISITGDEYFVADKPAYIWVGTTTWFTACDQYVAGRGSLTVQLVGTFPIQHASGPTVDEGELLRYLAEAVWFPTSLLPGGPAVWSPIDNDSATLTLTDNGITVSCTMQINEQGEIVRYQAQRYSDTTHRLPWTGQLADYRECNGVKIPFQATAAWVIDGVEQPYARFTVREIKYDQPKLF</sequence>
<protein>
    <submittedName>
        <fullName evidence="1">Uncharacterized protein</fullName>
    </submittedName>
</protein>